<evidence type="ECO:0000313" key="3">
    <source>
        <dbReference type="EMBL" id="ETW08113.1"/>
    </source>
</evidence>
<dbReference type="Gene3D" id="2.60.120.10">
    <property type="entry name" value="Jelly Rolls"/>
    <property type="match status" value="2"/>
</dbReference>
<accession>A0A024UR64</accession>
<dbReference type="CDD" id="cd00038">
    <property type="entry name" value="CAP_ED"/>
    <property type="match status" value="2"/>
</dbReference>
<feature type="compositionally biased region" description="Basic and acidic residues" evidence="1">
    <location>
        <begin position="540"/>
        <end position="551"/>
    </location>
</feature>
<gene>
    <name evidence="3" type="ORF">H310_02470</name>
</gene>
<dbReference type="GeneID" id="20079520"/>
<feature type="domain" description="Cyclic nucleotide-binding" evidence="2">
    <location>
        <begin position="248"/>
        <end position="385"/>
    </location>
</feature>
<sequence length="559" mass="63161">MAAKPPPKGTDSFTPILPLLPRKSIKGMDSSAKRRNSHFVDAHGRWKSSLELPDVAAVDSGQALELIKVALAADPSTRSDTALHLVYKWMKDNCKNTMIFGSSHDYIGREICRQMRLIKLPSRAMLIRQGDTGDRCYILIDGLVDVYCKDDSHILTCDETTTDLQYNVVKVTTDYGEYKATLGPGAVVGDVVLLNPSARRNATVIVSKRTTECCLVYLGRVDYVRLIRTVSMETSHYVQAEVLDYMYLFQKWPTADRMKLVAQMRSTTFRANDYLYRAGTIATTMFVLVSGEAMERQNFNLLESSRPLASKHNAAEVKINIELMLLGPGEIANEHAFLKANQVGAFDIKAVTDVHALCISRHMFECMTVSDKDFVQDMYLKLVALAADRDDYRRERLEFGSRYPDAHVAMTWHLMRMGNLRCARCGRRGHVANEVARCHHDRKYDWAPLQLRIEKQVGQTQAVLQKMTRAASAVVAFEQLSHPVSRRSPPLHLDHLLQENDALLPSAKDQLAECWRQRLRVYPCKTLSSMQNRTMLATEGTRDSDRDDRGRGVGCKNPI</sequence>
<dbReference type="VEuPathDB" id="FungiDB:H310_02470"/>
<dbReference type="AlphaFoldDB" id="A0A024UR64"/>
<proteinExistence type="predicted"/>
<dbReference type="STRING" id="157072.A0A024UR64"/>
<dbReference type="SUPFAM" id="SSF51206">
    <property type="entry name" value="cAMP-binding domain-like"/>
    <property type="match status" value="2"/>
</dbReference>
<dbReference type="OrthoDB" id="2021138at2759"/>
<feature type="region of interest" description="Disordered" evidence="1">
    <location>
        <begin position="537"/>
        <end position="559"/>
    </location>
</feature>
<dbReference type="RefSeq" id="XP_008864206.1">
    <property type="nucleotide sequence ID" value="XM_008865984.1"/>
</dbReference>
<protein>
    <recommendedName>
        <fullName evidence="2">Cyclic nucleotide-binding domain-containing protein</fullName>
    </recommendedName>
</protein>
<name>A0A024UR64_9STRA</name>
<dbReference type="PROSITE" id="PS50042">
    <property type="entry name" value="CNMP_BINDING_3"/>
    <property type="match status" value="2"/>
</dbReference>
<evidence type="ECO:0000259" key="2">
    <source>
        <dbReference type="PROSITE" id="PS50042"/>
    </source>
</evidence>
<reference evidence="3" key="1">
    <citation type="submission" date="2013-12" db="EMBL/GenBank/DDBJ databases">
        <title>The Genome Sequence of Aphanomyces invadans NJM9701.</title>
        <authorList>
            <consortium name="The Broad Institute Genomics Platform"/>
            <person name="Russ C."/>
            <person name="Tyler B."/>
            <person name="van West P."/>
            <person name="Dieguez-Uribeondo J."/>
            <person name="Young S.K."/>
            <person name="Zeng Q."/>
            <person name="Gargeya S."/>
            <person name="Fitzgerald M."/>
            <person name="Abouelleil A."/>
            <person name="Alvarado L."/>
            <person name="Chapman S.B."/>
            <person name="Gainer-Dewar J."/>
            <person name="Goldberg J."/>
            <person name="Griggs A."/>
            <person name="Gujja S."/>
            <person name="Hansen M."/>
            <person name="Howarth C."/>
            <person name="Imamovic A."/>
            <person name="Ireland A."/>
            <person name="Larimer J."/>
            <person name="McCowan C."/>
            <person name="Murphy C."/>
            <person name="Pearson M."/>
            <person name="Poon T.W."/>
            <person name="Priest M."/>
            <person name="Roberts A."/>
            <person name="Saif S."/>
            <person name="Shea T."/>
            <person name="Sykes S."/>
            <person name="Wortman J."/>
            <person name="Nusbaum C."/>
            <person name="Birren B."/>
        </authorList>
    </citation>
    <scope>NUCLEOTIDE SEQUENCE [LARGE SCALE GENOMIC DNA]</scope>
    <source>
        <strain evidence="3">NJM9701</strain>
    </source>
</reference>
<organism evidence="3">
    <name type="scientific">Aphanomyces invadans</name>
    <dbReference type="NCBI Taxonomy" id="157072"/>
    <lineage>
        <taxon>Eukaryota</taxon>
        <taxon>Sar</taxon>
        <taxon>Stramenopiles</taxon>
        <taxon>Oomycota</taxon>
        <taxon>Saprolegniomycetes</taxon>
        <taxon>Saprolegniales</taxon>
        <taxon>Verrucalvaceae</taxon>
        <taxon>Aphanomyces</taxon>
    </lineage>
</organism>
<feature type="domain" description="Cyclic nucleotide-binding" evidence="2">
    <location>
        <begin position="99"/>
        <end position="227"/>
    </location>
</feature>
<dbReference type="PANTHER" id="PTHR23011">
    <property type="entry name" value="CYCLIC NUCLEOTIDE-BINDING DOMAIN CONTAINING PROTEIN"/>
    <property type="match status" value="1"/>
</dbReference>
<dbReference type="EMBL" id="KI913954">
    <property type="protein sequence ID" value="ETW08113.1"/>
    <property type="molecule type" value="Genomic_DNA"/>
</dbReference>
<dbReference type="SMART" id="SM00100">
    <property type="entry name" value="cNMP"/>
    <property type="match status" value="2"/>
</dbReference>
<dbReference type="InterPro" id="IPR014710">
    <property type="entry name" value="RmlC-like_jellyroll"/>
</dbReference>
<evidence type="ECO:0000256" key="1">
    <source>
        <dbReference type="SAM" id="MobiDB-lite"/>
    </source>
</evidence>
<dbReference type="eggNOG" id="ENOG502SHYI">
    <property type="taxonomic scope" value="Eukaryota"/>
</dbReference>
<dbReference type="InterPro" id="IPR018490">
    <property type="entry name" value="cNMP-bd_dom_sf"/>
</dbReference>
<dbReference type="PANTHER" id="PTHR23011:SF28">
    <property type="entry name" value="CYCLIC NUCLEOTIDE-BINDING DOMAIN CONTAINING PROTEIN"/>
    <property type="match status" value="1"/>
</dbReference>
<dbReference type="InterPro" id="IPR000595">
    <property type="entry name" value="cNMP-bd_dom"/>
</dbReference>